<dbReference type="CDD" id="cd03220">
    <property type="entry name" value="ABC_KpsT_Wzt"/>
    <property type="match status" value="1"/>
</dbReference>
<evidence type="ECO:0000259" key="5">
    <source>
        <dbReference type="PROSITE" id="PS50893"/>
    </source>
</evidence>
<reference evidence="6 7" key="1">
    <citation type="submission" date="2018-03" db="EMBL/GenBank/DDBJ databases">
        <title>Ahniella affigens gen. nov., sp. nov., a gammaproteobacterium isolated from sandy soil near a stream.</title>
        <authorList>
            <person name="Ko Y."/>
            <person name="Kim J.-H."/>
        </authorList>
    </citation>
    <scope>NUCLEOTIDE SEQUENCE [LARGE SCALE GENOMIC DNA]</scope>
    <source>
        <strain evidence="6 7">D13</strain>
    </source>
</reference>
<evidence type="ECO:0000313" key="7">
    <source>
        <dbReference type="Proteomes" id="UP000241074"/>
    </source>
</evidence>
<keyword evidence="3" id="KW-0547">Nucleotide-binding</keyword>
<keyword evidence="2" id="KW-0813">Transport</keyword>
<dbReference type="CDD" id="cd10147">
    <property type="entry name" value="Wzt_C-like"/>
    <property type="match status" value="1"/>
</dbReference>
<dbReference type="OrthoDB" id="9778870at2"/>
<dbReference type="GO" id="GO:0140359">
    <property type="term" value="F:ABC-type transporter activity"/>
    <property type="evidence" value="ECO:0007669"/>
    <property type="project" value="InterPro"/>
</dbReference>
<dbReference type="EMBL" id="CP027860">
    <property type="protein sequence ID" value="AVP98967.1"/>
    <property type="molecule type" value="Genomic_DNA"/>
</dbReference>
<dbReference type="PROSITE" id="PS50893">
    <property type="entry name" value="ABC_TRANSPORTER_2"/>
    <property type="match status" value="1"/>
</dbReference>
<evidence type="ECO:0000256" key="1">
    <source>
        <dbReference type="ARBA" id="ARBA00005417"/>
    </source>
</evidence>
<dbReference type="InterPro" id="IPR003439">
    <property type="entry name" value="ABC_transporter-like_ATP-bd"/>
</dbReference>
<dbReference type="KEGG" id="xba:C7S18_18090"/>
<dbReference type="RefSeq" id="WP_106892886.1">
    <property type="nucleotide sequence ID" value="NZ_CP027860.1"/>
</dbReference>
<sequence>MSAETLIALNGVSKSFPKVAKAGDRLRALASLLLGRTPGRQTTVLDGIDLTIQRGQSVGLIGQNGAGKSTLLKIITGVYGATTGTVQRVGSIAPLLELGAGFHPDHTGRENLRTNALLLGMSQAELKQREADIIAFADIGSYIDEPVKHYSSGMVVRLGFAVIAALKPDLLITDEVLAVGDESFQKKCVRWMERYLADGGTLVLVSHSMYHIQKLCQHAIWLDGGRIRKQGDVFEVTQDYLAFHERKAAAAGLDQRITASGEYAVTRFALNGDASNLPIELQQDQDLVIEVELRGRDDRAPVFGIGFKRGDGTAIYGTGSEFDRAPATRLEAGRFAWTLKFSKLCLLPGTYVVTAHALDPEGVRLFDDLPRTLIIRGRTQELGSIRLAHEWLPPA</sequence>
<gene>
    <name evidence="6" type="ORF">C7S18_18090</name>
</gene>
<dbReference type="Proteomes" id="UP000241074">
    <property type="component" value="Chromosome"/>
</dbReference>
<evidence type="ECO:0000256" key="3">
    <source>
        <dbReference type="ARBA" id="ARBA00022741"/>
    </source>
</evidence>
<dbReference type="InterPro" id="IPR003593">
    <property type="entry name" value="AAA+_ATPase"/>
</dbReference>
<proteinExistence type="inferred from homology"/>
<dbReference type="AlphaFoldDB" id="A0A2P1PVT7"/>
<dbReference type="GO" id="GO:0005524">
    <property type="term" value="F:ATP binding"/>
    <property type="evidence" value="ECO:0007669"/>
    <property type="project" value="UniProtKB-KW"/>
</dbReference>
<dbReference type="GO" id="GO:0016887">
    <property type="term" value="F:ATP hydrolysis activity"/>
    <property type="evidence" value="ECO:0007669"/>
    <property type="project" value="InterPro"/>
</dbReference>
<feature type="domain" description="ABC transporter" evidence="5">
    <location>
        <begin position="29"/>
        <end position="249"/>
    </location>
</feature>
<dbReference type="InterPro" id="IPR029439">
    <property type="entry name" value="Wzt_C"/>
</dbReference>
<dbReference type="SMART" id="SM00382">
    <property type="entry name" value="AAA"/>
    <property type="match status" value="1"/>
</dbReference>
<keyword evidence="7" id="KW-1185">Reference proteome</keyword>
<organism evidence="6 7">
    <name type="scientific">Ahniella affigens</name>
    <dbReference type="NCBI Taxonomy" id="2021234"/>
    <lineage>
        <taxon>Bacteria</taxon>
        <taxon>Pseudomonadati</taxon>
        <taxon>Pseudomonadota</taxon>
        <taxon>Gammaproteobacteria</taxon>
        <taxon>Lysobacterales</taxon>
        <taxon>Rhodanobacteraceae</taxon>
        <taxon>Ahniella</taxon>
    </lineage>
</organism>
<dbReference type="InterPro" id="IPR050683">
    <property type="entry name" value="Bact_Polysacc_Export_ATP-bd"/>
</dbReference>
<keyword evidence="4 6" id="KW-0067">ATP-binding</keyword>
<reference evidence="6 7" key="2">
    <citation type="submission" date="2018-03" db="EMBL/GenBank/DDBJ databases">
        <authorList>
            <person name="Keele B.F."/>
        </authorList>
    </citation>
    <scope>NUCLEOTIDE SEQUENCE [LARGE SCALE GENOMIC DNA]</scope>
    <source>
        <strain evidence="6 7">D13</strain>
    </source>
</reference>
<evidence type="ECO:0000256" key="2">
    <source>
        <dbReference type="ARBA" id="ARBA00022448"/>
    </source>
</evidence>
<dbReference type="InterPro" id="IPR015860">
    <property type="entry name" value="ABC_transpr_TagH-like"/>
</dbReference>
<dbReference type="Pfam" id="PF00005">
    <property type="entry name" value="ABC_tran"/>
    <property type="match status" value="1"/>
</dbReference>
<dbReference type="SUPFAM" id="SSF52540">
    <property type="entry name" value="P-loop containing nucleoside triphosphate hydrolases"/>
    <property type="match status" value="1"/>
</dbReference>
<protein>
    <submittedName>
        <fullName evidence="6">ABC transporter ATP-binding protein</fullName>
    </submittedName>
</protein>
<dbReference type="Pfam" id="PF14524">
    <property type="entry name" value="Wzt_C"/>
    <property type="match status" value="1"/>
</dbReference>
<dbReference type="PANTHER" id="PTHR46743">
    <property type="entry name" value="TEICHOIC ACIDS EXPORT ATP-BINDING PROTEIN TAGH"/>
    <property type="match status" value="1"/>
</dbReference>
<dbReference type="GO" id="GO:0016020">
    <property type="term" value="C:membrane"/>
    <property type="evidence" value="ECO:0007669"/>
    <property type="project" value="InterPro"/>
</dbReference>
<dbReference type="InterPro" id="IPR027417">
    <property type="entry name" value="P-loop_NTPase"/>
</dbReference>
<name>A0A2P1PVT7_9GAMM</name>
<evidence type="ECO:0000313" key="6">
    <source>
        <dbReference type="EMBL" id="AVP98967.1"/>
    </source>
</evidence>
<dbReference type="Gene3D" id="3.40.50.300">
    <property type="entry name" value="P-loop containing nucleotide triphosphate hydrolases"/>
    <property type="match status" value="1"/>
</dbReference>
<dbReference type="Gene3D" id="2.70.50.60">
    <property type="entry name" value="abc- transporter (atp binding component) like domain"/>
    <property type="match status" value="1"/>
</dbReference>
<accession>A0A2P1PVT7</accession>
<evidence type="ECO:0000256" key="4">
    <source>
        <dbReference type="ARBA" id="ARBA00022840"/>
    </source>
</evidence>
<dbReference type="PANTHER" id="PTHR46743:SF2">
    <property type="entry name" value="TEICHOIC ACIDS EXPORT ATP-BINDING PROTEIN TAGH"/>
    <property type="match status" value="1"/>
</dbReference>
<comment type="similarity">
    <text evidence="1">Belongs to the ABC transporter superfamily.</text>
</comment>